<evidence type="ECO:0000313" key="2">
    <source>
        <dbReference type="WBParaSite" id="Hba_02164"/>
    </source>
</evidence>
<accession>A0A1I7WBS8</accession>
<dbReference type="AlphaFoldDB" id="A0A1I7WBS8"/>
<proteinExistence type="predicted"/>
<sequence length="82" mass="8978">MNILLMAAGLRAESRLEKLRSEQYILKSLAASLIGGSVILAATEVVVSFCTVIRDSSVLPLFIFFLTSLRSVAYPQCDDLQL</sequence>
<dbReference type="Proteomes" id="UP000095283">
    <property type="component" value="Unplaced"/>
</dbReference>
<evidence type="ECO:0000313" key="1">
    <source>
        <dbReference type="Proteomes" id="UP000095283"/>
    </source>
</evidence>
<protein>
    <submittedName>
        <fullName evidence="2">Inner membrane protein</fullName>
    </submittedName>
</protein>
<name>A0A1I7WBS8_HETBA</name>
<dbReference type="WBParaSite" id="Hba_02164">
    <property type="protein sequence ID" value="Hba_02164"/>
    <property type="gene ID" value="Hba_02164"/>
</dbReference>
<organism evidence="1 2">
    <name type="scientific">Heterorhabditis bacteriophora</name>
    <name type="common">Entomopathogenic nematode worm</name>
    <dbReference type="NCBI Taxonomy" id="37862"/>
    <lineage>
        <taxon>Eukaryota</taxon>
        <taxon>Metazoa</taxon>
        <taxon>Ecdysozoa</taxon>
        <taxon>Nematoda</taxon>
        <taxon>Chromadorea</taxon>
        <taxon>Rhabditida</taxon>
        <taxon>Rhabditina</taxon>
        <taxon>Rhabditomorpha</taxon>
        <taxon>Strongyloidea</taxon>
        <taxon>Heterorhabditidae</taxon>
        <taxon>Heterorhabditis</taxon>
    </lineage>
</organism>
<keyword evidence="1" id="KW-1185">Reference proteome</keyword>
<reference evidence="2" key="1">
    <citation type="submission" date="2016-11" db="UniProtKB">
        <authorList>
            <consortium name="WormBaseParasite"/>
        </authorList>
    </citation>
    <scope>IDENTIFICATION</scope>
</reference>